<keyword evidence="2" id="KW-1133">Transmembrane helix</keyword>
<keyword evidence="2" id="KW-0812">Transmembrane</keyword>
<dbReference type="CDD" id="cd03507">
    <property type="entry name" value="Delta12-FADS-like"/>
    <property type="match status" value="1"/>
</dbReference>
<organism evidence="4 5">
    <name type="scientific">Tulasnella calospora MUT 4182</name>
    <dbReference type="NCBI Taxonomy" id="1051891"/>
    <lineage>
        <taxon>Eukaryota</taxon>
        <taxon>Fungi</taxon>
        <taxon>Dikarya</taxon>
        <taxon>Basidiomycota</taxon>
        <taxon>Agaricomycotina</taxon>
        <taxon>Agaricomycetes</taxon>
        <taxon>Cantharellales</taxon>
        <taxon>Tulasnellaceae</taxon>
        <taxon>Tulasnella</taxon>
    </lineage>
</organism>
<dbReference type="InterPro" id="IPR012171">
    <property type="entry name" value="Fatty_acid_desaturase"/>
</dbReference>
<dbReference type="STRING" id="1051891.A0A0C3M6Y9"/>
<keyword evidence="2" id="KW-0472">Membrane</keyword>
<reference evidence="5" key="2">
    <citation type="submission" date="2015-01" db="EMBL/GenBank/DDBJ databases">
        <title>Evolutionary Origins and Diversification of the Mycorrhizal Mutualists.</title>
        <authorList>
            <consortium name="DOE Joint Genome Institute"/>
            <consortium name="Mycorrhizal Genomics Consortium"/>
            <person name="Kohler A."/>
            <person name="Kuo A."/>
            <person name="Nagy L.G."/>
            <person name="Floudas D."/>
            <person name="Copeland A."/>
            <person name="Barry K.W."/>
            <person name="Cichocki N."/>
            <person name="Veneault-Fourrey C."/>
            <person name="LaButti K."/>
            <person name="Lindquist E.A."/>
            <person name="Lipzen A."/>
            <person name="Lundell T."/>
            <person name="Morin E."/>
            <person name="Murat C."/>
            <person name="Riley R."/>
            <person name="Ohm R."/>
            <person name="Sun H."/>
            <person name="Tunlid A."/>
            <person name="Henrissat B."/>
            <person name="Grigoriev I.V."/>
            <person name="Hibbett D.S."/>
            <person name="Martin F."/>
        </authorList>
    </citation>
    <scope>NUCLEOTIDE SEQUENCE [LARGE SCALE GENOMIC DNA]</scope>
    <source>
        <strain evidence="5">MUT 4182</strain>
    </source>
</reference>
<name>A0A0C3M6Y9_9AGAM</name>
<dbReference type="PANTHER" id="PTHR32100">
    <property type="entry name" value="OMEGA-6 FATTY ACID DESATURASE, CHLOROPLASTIC"/>
    <property type="match status" value="1"/>
</dbReference>
<feature type="compositionally biased region" description="Low complexity" evidence="1">
    <location>
        <begin position="1"/>
        <end position="16"/>
    </location>
</feature>
<accession>A0A0C3M6Y9</accession>
<dbReference type="EMBL" id="KN822983">
    <property type="protein sequence ID" value="KIO29407.1"/>
    <property type="molecule type" value="Genomic_DNA"/>
</dbReference>
<feature type="transmembrane region" description="Helical" evidence="2">
    <location>
        <begin position="292"/>
        <end position="312"/>
    </location>
</feature>
<protein>
    <recommendedName>
        <fullName evidence="3">Fatty acid desaturase domain-containing protein</fullName>
    </recommendedName>
</protein>
<keyword evidence="5" id="KW-1185">Reference proteome</keyword>
<reference evidence="4 5" key="1">
    <citation type="submission" date="2014-04" db="EMBL/GenBank/DDBJ databases">
        <authorList>
            <consortium name="DOE Joint Genome Institute"/>
            <person name="Kuo A."/>
            <person name="Girlanda M."/>
            <person name="Perotto S."/>
            <person name="Kohler A."/>
            <person name="Nagy L.G."/>
            <person name="Floudas D."/>
            <person name="Copeland A."/>
            <person name="Barry K.W."/>
            <person name="Cichocki N."/>
            <person name="Veneault-Fourrey C."/>
            <person name="LaButti K."/>
            <person name="Lindquist E.A."/>
            <person name="Lipzen A."/>
            <person name="Lundell T."/>
            <person name="Morin E."/>
            <person name="Murat C."/>
            <person name="Sun H."/>
            <person name="Tunlid A."/>
            <person name="Henrissat B."/>
            <person name="Grigoriev I.V."/>
            <person name="Hibbett D.S."/>
            <person name="Martin F."/>
            <person name="Nordberg H.P."/>
            <person name="Cantor M.N."/>
            <person name="Hua S.X."/>
        </authorList>
    </citation>
    <scope>NUCLEOTIDE SEQUENCE [LARGE SCALE GENOMIC DNA]</scope>
    <source>
        <strain evidence="4 5">MUT 4182</strain>
    </source>
</reference>
<evidence type="ECO:0000313" key="4">
    <source>
        <dbReference type="EMBL" id="KIO29407.1"/>
    </source>
</evidence>
<evidence type="ECO:0000313" key="5">
    <source>
        <dbReference type="Proteomes" id="UP000054248"/>
    </source>
</evidence>
<dbReference type="OrthoDB" id="1461976at2759"/>
<dbReference type="GO" id="GO:0016491">
    <property type="term" value="F:oxidoreductase activity"/>
    <property type="evidence" value="ECO:0007669"/>
    <property type="project" value="InterPro"/>
</dbReference>
<evidence type="ECO:0000256" key="2">
    <source>
        <dbReference type="SAM" id="Phobius"/>
    </source>
</evidence>
<feature type="transmembrane region" description="Helical" evidence="2">
    <location>
        <begin position="264"/>
        <end position="283"/>
    </location>
</feature>
<feature type="region of interest" description="Disordered" evidence="1">
    <location>
        <begin position="1"/>
        <end position="24"/>
    </location>
</feature>
<dbReference type="HOGENOM" id="CLU_033094_0_0_1"/>
<gene>
    <name evidence="4" type="ORF">M407DRAFT_227902</name>
</gene>
<evidence type="ECO:0000259" key="3">
    <source>
        <dbReference type="Pfam" id="PF00487"/>
    </source>
</evidence>
<dbReference type="AlphaFoldDB" id="A0A0C3M6Y9"/>
<proteinExistence type="predicted"/>
<dbReference type="Proteomes" id="UP000054248">
    <property type="component" value="Unassembled WGS sequence"/>
</dbReference>
<feature type="transmembrane region" description="Helical" evidence="2">
    <location>
        <begin position="58"/>
        <end position="79"/>
    </location>
</feature>
<dbReference type="Pfam" id="PF00487">
    <property type="entry name" value="FA_desaturase"/>
    <property type="match status" value="1"/>
</dbReference>
<evidence type="ECO:0000256" key="1">
    <source>
        <dbReference type="SAM" id="MobiDB-lite"/>
    </source>
</evidence>
<feature type="domain" description="Fatty acid desaturase" evidence="3">
    <location>
        <begin position="101"/>
        <end position="398"/>
    </location>
</feature>
<feature type="transmembrane region" description="Helical" evidence="2">
    <location>
        <begin position="99"/>
        <end position="120"/>
    </location>
</feature>
<sequence length="454" mass="51182">MTPSITSQKPASSKPTSPTPPMVEEEVPKFHVPNITTKDLYSAIPRHCFERSFFRSSLYLISDVAWIAFFLWAALAYIPKINPQNVTLPHPAFYKVARGAAWALYGFWTGLSAMGLWVIAHECGHYAFSTSKTVNDVIGWILHSSLGVPHFAWRVSHNKHHAHTSHLTEEQFYVPKTRSELGLPPLDHERENLEGTKVSVDLQELLSEALEDAPVASLYWLAVYFLLGWPLYLLMNAGGQPSDPRFANYFIPSRPLFAPHDLKGVLISDLGIFLWIASIFYSIKVYGLSKVFVVYIVPYMWVNHWLILTTFLHHTDPALPHYQASTFTFSRGALSTFDRELMGGPGIIGKITGWICGTMTHGICENHVAHHICSKIPHYHAWEAREAINKRLEKDGIYVQGNPATWSEALRVMRECKFVENEGEVRFYKNAQGKAARVPVFLGEGVSDSGADMQ</sequence>
<dbReference type="InterPro" id="IPR005804">
    <property type="entry name" value="FA_desaturase_dom"/>
</dbReference>
<feature type="transmembrane region" description="Helical" evidence="2">
    <location>
        <begin position="218"/>
        <end position="235"/>
    </location>
</feature>
<dbReference type="GO" id="GO:0006629">
    <property type="term" value="P:lipid metabolic process"/>
    <property type="evidence" value="ECO:0007669"/>
    <property type="project" value="InterPro"/>
</dbReference>